<name>A0AAN8KQ55_9TELE</name>
<accession>A0AAN8KQ55</accession>
<keyword evidence="1" id="KW-0479">Metal-binding</keyword>
<evidence type="ECO:0000259" key="3">
    <source>
        <dbReference type="Pfam" id="PF00903"/>
    </source>
</evidence>
<feature type="domain" description="Glyoxalase/fosfomycin resistance/dioxygenase" evidence="3">
    <location>
        <begin position="27"/>
        <end position="61"/>
    </location>
</feature>
<organism evidence="4 5">
    <name type="scientific">Coregonus suidteri</name>
    <dbReference type="NCBI Taxonomy" id="861788"/>
    <lineage>
        <taxon>Eukaryota</taxon>
        <taxon>Metazoa</taxon>
        <taxon>Chordata</taxon>
        <taxon>Craniata</taxon>
        <taxon>Vertebrata</taxon>
        <taxon>Euteleostomi</taxon>
        <taxon>Actinopterygii</taxon>
        <taxon>Neopterygii</taxon>
        <taxon>Teleostei</taxon>
        <taxon>Protacanthopterygii</taxon>
        <taxon>Salmoniformes</taxon>
        <taxon>Salmonidae</taxon>
        <taxon>Coregoninae</taxon>
        <taxon>Coregonus</taxon>
    </lineage>
</organism>
<evidence type="ECO:0000313" key="4">
    <source>
        <dbReference type="EMBL" id="KAK6295408.1"/>
    </source>
</evidence>
<dbReference type="EMBL" id="JAGTTL010000034">
    <property type="protein sequence ID" value="KAK6295408.1"/>
    <property type="molecule type" value="Genomic_DNA"/>
</dbReference>
<dbReference type="Gene3D" id="3.10.180.10">
    <property type="entry name" value="2,3-Dihydroxybiphenyl 1,2-Dioxygenase, domain 1"/>
    <property type="match status" value="1"/>
</dbReference>
<evidence type="ECO:0000256" key="1">
    <source>
        <dbReference type="ARBA" id="ARBA00022723"/>
    </source>
</evidence>
<proteinExistence type="predicted"/>
<dbReference type="InterPro" id="IPR018146">
    <property type="entry name" value="Glyoxalase_1_CS"/>
</dbReference>
<dbReference type="AlphaFoldDB" id="A0AAN8KQ55"/>
<dbReference type="PROSITE" id="PS00934">
    <property type="entry name" value="GLYOXALASE_I_1"/>
    <property type="match status" value="1"/>
</dbReference>
<dbReference type="PANTHER" id="PTHR10374:SF30">
    <property type="entry name" value="LACTOYLGLUTATHIONE LYASE"/>
    <property type="match status" value="1"/>
</dbReference>
<dbReference type="GO" id="GO:0004462">
    <property type="term" value="F:lactoylglutathione lyase activity"/>
    <property type="evidence" value="ECO:0007669"/>
    <property type="project" value="InterPro"/>
</dbReference>
<dbReference type="PANTHER" id="PTHR10374">
    <property type="entry name" value="LACTOYLGLUTATHIONE LYASE GLYOXALASE I"/>
    <property type="match status" value="1"/>
</dbReference>
<dbReference type="Proteomes" id="UP001356427">
    <property type="component" value="Unassembled WGS sequence"/>
</dbReference>
<feature type="compositionally biased region" description="Low complexity" evidence="2">
    <location>
        <begin position="82"/>
        <end position="119"/>
    </location>
</feature>
<dbReference type="GO" id="GO:0046872">
    <property type="term" value="F:metal ion binding"/>
    <property type="evidence" value="ECO:0007669"/>
    <property type="project" value="UniProtKB-KW"/>
</dbReference>
<evidence type="ECO:0000256" key="2">
    <source>
        <dbReference type="SAM" id="MobiDB-lite"/>
    </source>
</evidence>
<keyword evidence="5" id="KW-1185">Reference proteome</keyword>
<dbReference type="Pfam" id="PF00903">
    <property type="entry name" value="Glyoxalase"/>
    <property type="match status" value="1"/>
</dbReference>
<protein>
    <recommendedName>
        <fullName evidence="3">Glyoxalase/fosfomycin resistance/dioxygenase domain-containing protein</fullName>
    </recommendedName>
</protein>
<comment type="caution">
    <text evidence="4">The sequence shown here is derived from an EMBL/GenBank/DDBJ whole genome shotgun (WGS) entry which is preliminary data.</text>
</comment>
<dbReference type="InterPro" id="IPR029068">
    <property type="entry name" value="Glyas_Bleomycin-R_OHBP_Dase"/>
</dbReference>
<reference evidence="4 5" key="1">
    <citation type="submission" date="2021-04" db="EMBL/GenBank/DDBJ databases">
        <authorList>
            <person name="De Guttry C."/>
            <person name="Zahm M."/>
            <person name="Klopp C."/>
            <person name="Cabau C."/>
            <person name="Louis A."/>
            <person name="Berthelot C."/>
            <person name="Parey E."/>
            <person name="Roest Crollius H."/>
            <person name="Montfort J."/>
            <person name="Robinson-Rechavi M."/>
            <person name="Bucao C."/>
            <person name="Bouchez O."/>
            <person name="Gislard M."/>
            <person name="Lluch J."/>
            <person name="Milhes M."/>
            <person name="Lampietro C."/>
            <person name="Lopez Roques C."/>
            <person name="Donnadieu C."/>
            <person name="Braasch I."/>
            <person name="Desvignes T."/>
            <person name="Postlethwait J."/>
            <person name="Bobe J."/>
            <person name="Wedekind C."/>
            <person name="Guiguen Y."/>
        </authorList>
    </citation>
    <scope>NUCLEOTIDE SEQUENCE [LARGE SCALE GENOMIC DNA]</scope>
    <source>
        <strain evidence="4">Cs_M1</strain>
        <tissue evidence="4">Blood</tissue>
    </source>
</reference>
<dbReference type="SUPFAM" id="SSF54593">
    <property type="entry name" value="Glyoxalase/Bleomycin resistance protein/Dihydroxybiphenyl dioxygenase"/>
    <property type="match status" value="1"/>
</dbReference>
<feature type="region of interest" description="Disordered" evidence="2">
    <location>
        <begin position="73"/>
        <end position="121"/>
    </location>
</feature>
<sequence>MTDKGLTDEAVSAACKEGDPITQDYILQQTMLRVKDPLKSLDFYTRIMGMTLLQKIDFPSMCFTLYFLESDSELEEEDEIDPQPAQDQPISSQPQDQPVSSQPQDQPVSSQPQDQPVSSLQEKYGCQKIVKLNGLLAQGMSHPSKLPM</sequence>
<gene>
    <name evidence="4" type="ORF">J4Q44_G00346340</name>
</gene>
<dbReference type="InterPro" id="IPR004360">
    <property type="entry name" value="Glyas_Fos-R_dOase_dom"/>
</dbReference>
<evidence type="ECO:0000313" key="5">
    <source>
        <dbReference type="Proteomes" id="UP001356427"/>
    </source>
</evidence>